<protein>
    <submittedName>
        <fullName evidence="1">Uncharacterized protein</fullName>
    </submittedName>
</protein>
<proteinExistence type="predicted"/>
<evidence type="ECO:0000313" key="2">
    <source>
        <dbReference type="Proteomes" id="UP000184330"/>
    </source>
</evidence>
<name>A0A1L7WHD8_9HELO</name>
<evidence type="ECO:0000313" key="1">
    <source>
        <dbReference type="EMBL" id="CZR52194.1"/>
    </source>
</evidence>
<dbReference type="EMBL" id="FJOG01000002">
    <property type="protein sequence ID" value="CZR52194.1"/>
    <property type="molecule type" value="Genomic_DNA"/>
</dbReference>
<gene>
    <name evidence="1" type="ORF">PAC_02071</name>
</gene>
<organism evidence="1 2">
    <name type="scientific">Phialocephala subalpina</name>
    <dbReference type="NCBI Taxonomy" id="576137"/>
    <lineage>
        <taxon>Eukaryota</taxon>
        <taxon>Fungi</taxon>
        <taxon>Dikarya</taxon>
        <taxon>Ascomycota</taxon>
        <taxon>Pezizomycotina</taxon>
        <taxon>Leotiomycetes</taxon>
        <taxon>Helotiales</taxon>
        <taxon>Mollisiaceae</taxon>
        <taxon>Phialocephala</taxon>
        <taxon>Phialocephala fortinii species complex</taxon>
    </lineage>
</organism>
<sequence>MALKNLPPGLCEVVLSHVEQLSWKSLHLVNKTWACQVNPVLFSDLSVWIETKSLQRLVSIASDNTIKHYYVRSLTISNEFLSVSTPSPKTLIYAIQGPDSDSGRPYRVYEHLLDKAMRITPTSSQDLIIPHEMMVLGWGRQRLFDTWLLHKELAEEQNALIRDTGSADPDADPEYLDIKLLSEALNSLPNLSEIRLSTNGLGVEEKLLATRGPRIYTTCRECRSDGRQLYILLHAAAASSFNSKNRAKITKLIIDKDF</sequence>
<dbReference type="OrthoDB" id="10625943at2759"/>
<reference evidence="1 2" key="1">
    <citation type="submission" date="2016-03" db="EMBL/GenBank/DDBJ databases">
        <authorList>
            <person name="Ploux O."/>
        </authorList>
    </citation>
    <scope>NUCLEOTIDE SEQUENCE [LARGE SCALE GENOMIC DNA]</scope>
    <source>
        <strain evidence="1 2">UAMH 11012</strain>
    </source>
</reference>
<dbReference type="Proteomes" id="UP000184330">
    <property type="component" value="Unassembled WGS sequence"/>
</dbReference>
<keyword evidence="2" id="KW-1185">Reference proteome</keyword>
<accession>A0A1L7WHD8</accession>
<dbReference type="AlphaFoldDB" id="A0A1L7WHD8"/>